<organism evidence="2 3">
    <name type="scientific">Thalassotalea eurytherma</name>
    <dbReference type="NCBI Taxonomy" id="1144278"/>
    <lineage>
        <taxon>Bacteria</taxon>
        <taxon>Pseudomonadati</taxon>
        <taxon>Pseudomonadota</taxon>
        <taxon>Gammaproteobacteria</taxon>
        <taxon>Alteromonadales</taxon>
        <taxon>Colwelliaceae</taxon>
        <taxon>Thalassotalea</taxon>
    </lineage>
</organism>
<evidence type="ECO:0000259" key="1">
    <source>
        <dbReference type="Pfam" id="PF00139"/>
    </source>
</evidence>
<dbReference type="InterPro" id="IPR013320">
    <property type="entry name" value="ConA-like_dom_sf"/>
</dbReference>
<dbReference type="EMBL" id="BSSU01000016">
    <property type="protein sequence ID" value="GLX83534.1"/>
    <property type="molecule type" value="Genomic_DNA"/>
</dbReference>
<dbReference type="Gene3D" id="2.60.120.200">
    <property type="match status" value="1"/>
</dbReference>
<dbReference type="PANTHER" id="PTHR32401:SF48">
    <property type="entry name" value="LEGUME LECTIN DOMAIN-CONTAINING PROTEIN"/>
    <property type="match status" value="1"/>
</dbReference>
<keyword evidence="3" id="KW-1185">Reference proteome</keyword>
<sequence>MKKWITIILSFMVVNYVSSQELQFYDFSDLSTIQLNGTAVNINPNNTDVLRLTDDLYQSSSAFLVDPISLDNFASFSAAFEFQILEPQGIYDSDGQGADGLAFVIQSNSNTVGGLGGRLGYGGISNSLAIEFDTWGNNWWDLGQGNHVGVNVDGNMSSIERVIVDERMNNGAVWTAWVDYDGMAEILEVSLSQEQSRPDNPILTTNVNLVNVLGTQEAYVGFTSGTGAAAGNHEIISLFFNDDYDPITTVVVDEPNTIVLFILGASIAIYSRKVLN</sequence>
<dbReference type="InterPro" id="IPR050258">
    <property type="entry name" value="Leguminous_Lectin"/>
</dbReference>
<proteinExistence type="predicted"/>
<protein>
    <recommendedName>
        <fullName evidence="1">Legume lectin domain-containing protein</fullName>
    </recommendedName>
</protein>
<comment type="caution">
    <text evidence="2">The sequence shown here is derived from an EMBL/GenBank/DDBJ whole genome shotgun (WGS) entry which is preliminary data.</text>
</comment>
<accession>A0ABQ6H6G3</accession>
<gene>
    <name evidence="2" type="ORF">theurythT_29870</name>
</gene>
<dbReference type="PANTHER" id="PTHR32401">
    <property type="entry name" value="CONCANAVALIN A-LIKE LECTIN FAMILY PROTEIN"/>
    <property type="match status" value="1"/>
</dbReference>
<dbReference type="Proteomes" id="UP001157133">
    <property type="component" value="Unassembled WGS sequence"/>
</dbReference>
<name>A0ABQ6H6G3_9GAMM</name>
<dbReference type="CDD" id="cd01951">
    <property type="entry name" value="lectin_L-type"/>
    <property type="match status" value="1"/>
</dbReference>
<dbReference type="InterPro" id="IPR001220">
    <property type="entry name" value="Legume_lectin_dom"/>
</dbReference>
<feature type="domain" description="Legume lectin" evidence="1">
    <location>
        <begin position="21"/>
        <end position="243"/>
    </location>
</feature>
<dbReference type="InterPro" id="IPR056573">
    <property type="entry name" value="Lectin_L-type_dom"/>
</dbReference>
<evidence type="ECO:0000313" key="2">
    <source>
        <dbReference type="EMBL" id="GLX83534.1"/>
    </source>
</evidence>
<dbReference type="SUPFAM" id="SSF49899">
    <property type="entry name" value="Concanavalin A-like lectins/glucanases"/>
    <property type="match status" value="1"/>
</dbReference>
<evidence type="ECO:0000313" key="3">
    <source>
        <dbReference type="Proteomes" id="UP001157133"/>
    </source>
</evidence>
<reference evidence="2 3" key="1">
    <citation type="submission" date="2023-03" db="EMBL/GenBank/DDBJ databases">
        <title>Draft genome sequence of Thalassotalea eurytherma JCM 18482T.</title>
        <authorList>
            <person name="Sawabe T."/>
        </authorList>
    </citation>
    <scope>NUCLEOTIDE SEQUENCE [LARGE SCALE GENOMIC DNA]</scope>
    <source>
        <strain evidence="2 3">JCM 18482</strain>
    </source>
</reference>
<dbReference type="Pfam" id="PF00139">
    <property type="entry name" value="Lectin_legB"/>
    <property type="match status" value="1"/>
</dbReference>
<dbReference type="RefSeq" id="WP_284208996.1">
    <property type="nucleotide sequence ID" value="NZ_BSSU01000016.1"/>
</dbReference>